<sequence length="206" mass="23367">MPSLRGLREANERNGRSRARDNLSDKVHERIHDLETELRVLRHLLLQDSDTRNAEKPMRRVSNGSGNDIRSLAKIIIQRFGPQSTVELREKLMEHYGKRVKLQSIPSSLSRHPSFIVENSEEKWELAAPSVASATHRVSRMPSGPSSVPVMTRKIMTTLQTPLTVDEIVDFLAQDGKMVKAASVPIILHRDEGFKRMGEKWGLTGW</sequence>
<evidence type="ECO:0000256" key="1">
    <source>
        <dbReference type="SAM" id="MobiDB-lite"/>
    </source>
</evidence>
<evidence type="ECO:0000313" key="2">
    <source>
        <dbReference type="EMBL" id="MBI5251788.1"/>
    </source>
</evidence>
<proteinExistence type="predicted"/>
<organism evidence="2 3">
    <name type="scientific">Desulfomonile tiedjei</name>
    <dbReference type="NCBI Taxonomy" id="2358"/>
    <lineage>
        <taxon>Bacteria</taxon>
        <taxon>Pseudomonadati</taxon>
        <taxon>Thermodesulfobacteriota</taxon>
        <taxon>Desulfomonilia</taxon>
        <taxon>Desulfomonilales</taxon>
        <taxon>Desulfomonilaceae</taxon>
        <taxon>Desulfomonile</taxon>
    </lineage>
</organism>
<name>A0A9D6Z250_9BACT</name>
<protein>
    <submittedName>
        <fullName evidence="2">Uncharacterized protein</fullName>
    </submittedName>
</protein>
<reference evidence="2" key="1">
    <citation type="submission" date="2020-07" db="EMBL/GenBank/DDBJ databases">
        <title>Huge and variable diversity of episymbiotic CPR bacteria and DPANN archaea in groundwater ecosystems.</title>
        <authorList>
            <person name="He C.Y."/>
            <person name="Keren R."/>
            <person name="Whittaker M."/>
            <person name="Farag I.F."/>
            <person name="Doudna J."/>
            <person name="Cate J.H.D."/>
            <person name="Banfield J.F."/>
        </authorList>
    </citation>
    <scope>NUCLEOTIDE SEQUENCE</scope>
    <source>
        <strain evidence="2">NC_groundwater_1664_Pr3_B-0.1um_52_9</strain>
    </source>
</reference>
<evidence type="ECO:0000313" key="3">
    <source>
        <dbReference type="Proteomes" id="UP000807825"/>
    </source>
</evidence>
<gene>
    <name evidence="2" type="ORF">HY912_20030</name>
</gene>
<feature type="region of interest" description="Disordered" evidence="1">
    <location>
        <begin position="1"/>
        <end position="24"/>
    </location>
</feature>
<comment type="caution">
    <text evidence="2">The sequence shown here is derived from an EMBL/GenBank/DDBJ whole genome shotgun (WGS) entry which is preliminary data.</text>
</comment>
<dbReference type="EMBL" id="JACRDE010000524">
    <property type="protein sequence ID" value="MBI5251788.1"/>
    <property type="molecule type" value="Genomic_DNA"/>
</dbReference>
<dbReference type="AlphaFoldDB" id="A0A9D6Z250"/>
<accession>A0A9D6Z250</accession>
<dbReference type="Proteomes" id="UP000807825">
    <property type="component" value="Unassembled WGS sequence"/>
</dbReference>